<dbReference type="Proteomes" id="UP001247805">
    <property type="component" value="Unassembled WGS sequence"/>
</dbReference>
<feature type="compositionally biased region" description="Polar residues" evidence="1">
    <location>
        <begin position="415"/>
        <end position="438"/>
    </location>
</feature>
<protein>
    <submittedName>
        <fullName evidence="2">DUF3300 domain-containing protein</fullName>
    </submittedName>
</protein>
<evidence type="ECO:0000313" key="2">
    <source>
        <dbReference type="EMBL" id="MDU0352894.1"/>
    </source>
</evidence>
<dbReference type="InterPro" id="IPR021728">
    <property type="entry name" value="DUF3300"/>
</dbReference>
<comment type="caution">
    <text evidence="2">The sequence shown here is derived from an EMBL/GenBank/DDBJ whole genome shotgun (WGS) entry which is preliminary data.</text>
</comment>
<reference evidence="2 3" key="1">
    <citation type="submission" date="2023-10" db="EMBL/GenBank/DDBJ databases">
        <title>Glaciecola aquimarina strain GGW-M5 nov., isolated from a coastal seawater.</title>
        <authorList>
            <person name="Bayburt H."/>
            <person name="Kim J.M."/>
            <person name="Choi B.J."/>
            <person name="Jeon C.O."/>
        </authorList>
    </citation>
    <scope>NUCLEOTIDE SEQUENCE [LARGE SCALE GENOMIC DNA]</scope>
    <source>
        <strain evidence="2 3">KCTC 32108</strain>
    </source>
</reference>
<accession>A0ABU3SS96</accession>
<evidence type="ECO:0000256" key="1">
    <source>
        <dbReference type="SAM" id="MobiDB-lite"/>
    </source>
</evidence>
<name>A0ABU3SS96_9ALTE</name>
<gene>
    <name evidence="2" type="ORF">RS130_02225</name>
</gene>
<organism evidence="2 3">
    <name type="scientific">Paraglaciecola aquimarina</name>
    <dbReference type="NCBI Taxonomy" id="1235557"/>
    <lineage>
        <taxon>Bacteria</taxon>
        <taxon>Pseudomonadati</taxon>
        <taxon>Pseudomonadota</taxon>
        <taxon>Gammaproteobacteria</taxon>
        <taxon>Alteromonadales</taxon>
        <taxon>Alteromonadaceae</taxon>
        <taxon>Paraglaciecola</taxon>
    </lineage>
</organism>
<proteinExistence type="predicted"/>
<dbReference type="RefSeq" id="WP_316024600.1">
    <property type="nucleotide sequence ID" value="NZ_JAWDIO010000002.1"/>
</dbReference>
<evidence type="ECO:0000313" key="3">
    <source>
        <dbReference type="Proteomes" id="UP001247805"/>
    </source>
</evidence>
<feature type="region of interest" description="Disordered" evidence="1">
    <location>
        <begin position="302"/>
        <end position="456"/>
    </location>
</feature>
<dbReference type="EMBL" id="JAWDIO010000002">
    <property type="protein sequence ID" value="MDU0352894.1"/>
    <property type="molecule type" value="Genomic_DNA"/>
</dbReference>
<keyword evidence="3" id="KW-1185">Reference proteome</keyword>
<dbReference type="PANTHER" id="PTHR40269">
    <property type="entry name" value="OUTER MEMBRANE PROTEIN-RELATED"/>
    <property type="match status" value="1"/>
</dbReference>
<feature type="compositionally biased region" description="Polar residues" evidence="1">
    <location>
        <begin position="302"/>
        <end position="315"/>
    </location>
</feature>
<dbReference type="PANTHER" id="PTHR40269:SF1">
    <property type="entry name" value="OUTER MEMBRANE PROTEIN"/>
    <property type="match status" value="1"/>
</dbReference>
<dbReference type="Pfam" id="PF11737">
    <property type="entry name" value="DUF3300"/>
    <property type="match status" value="1"/>
</dbReference>
<sequence length="456" mass="53515">MLNQAKYLIIFLCVLCFLIGSVINLAQAQEPTRLTTAQQTNEEAQLNQGQLEQILAPIALYPDTLLSHILVASTYPLEIVQAERWRQVNKDLTEQQTLDAAESKDWAPSVKALTPFTDLLTTLSTDLDWLQSLGSAFLFDEERVLASVQALRQKAYAQGNLTNNEYIDVKQDAEEIVIQSVKREVVYIPFYDTRTVYGNWWWNDHPPYYWHSPSHYIWSAGVYWSAKFLIRPSFYFSGFLWHDRHIFANYGYRTHKNNRHWSNSHYSKQRVRVTERPRWTHSQHHRRGVQYKQNGKRIIRNSENPNRYISNNSAHSAKKKQQIDKQRILNVDNYRHKNNGSHYKEVKRKLVTHNNPANYSKRRVDKNTSAKRNIVSQVPKHKESRQTKSNSWRQHTVNKTHQIRSSNHNAPAFQQRKSTNRKPSNYQAKPRSSSAQRTNKARPVKSIQSSRSKEHR</sequence>